<feature type="transmembrane region" description="Helical" evidence="6">
    <location>
        <begin position="93"/>
        <end position="120"/>
    </location>
</feature>
<feature type="transmembrane region" description="Helical" evidence="6">
    <location>
        <begin position="212"/>
        <end position="233"/>
    </location>
</feature>
<evidence type="ECO:0000256" key="6">
    <source>
        <dbReference type="SAM" id="Phobius"/>
    </source>
</evidence>
<feature type="transmembrane region" description="Helical" evidence="6">
    <location>
        <begin position="176"/>
        <end position="200"/>
    </location>
</feature>
<keyword evidence="4 6" id="KW-0472">Membrane</keyword>
<keyword evidence="2 6" id="KW-0812">Transmembrane</keyword>
<feature type="non-terminal residue" evidence="8">
    <location>
        <position position="1"/>
    </location>
</feature>
<sequence length="282" mass="31467">DPRYNKDAQKGRQDVLLGISIALTSISALVVGLRCVTRTAVVRSFGADDWTMVAALLFAITLLFMIIVMAYVYNLGASGFLLSLDQLVNTLKLQVAITIVYYSVLTLIKISILMFYLRIGSIHTWFRISSKVIIGLIVMNHLVTVVVTLAQCVPLNKAWDFLGQIKHGHCIDINIFFNFISIFHIVTDAIIISLPIKLLINIQRPRREKIGLAFIFGLGILSTAASIVRLHYLRVFIRSKDPFFESLPIHLTSVIEVNAGILCASLPMLKALLRSPQDNTTR</sequence>
<dbReference type="PANTHER" id="PTHR33048">
    <property type="entry name" value="PTH11-LIKE INTEGRAL MEMBRANE PROTEIN (AFU_ORTHOLOGUE AFUA_5G11245)"/>
    <property type="match status" value="1"/>
</dbReference>
<dbReference type="Proteomes" id="UP000799444">
    <property type="component" value="Unassembled WGS sequence"/>
</dbReference>
<evidence type="ECO:0000259" key="7">
    <source>
        <dbReference type="Pfam" id="PF20684"/>
    </source>
</evidence>
<keyword evidence="9" id="KW-1185">Reference proteome</keyword>
<evidence type="ECO:0000256" key="3">
    <source>
        <dbReference type="ARBA" id="ARBA00022989"/>
    </source>
</evidence>
<organism evidence="8 9">
    <name type="scientific">Polyplosphaeria fusca</name>
    <dbReference type="NCBI Taxonomy" id="682080"/>
    <lineage>
        <taxon>Eukaryota</taxon>
        <taxon>Fungi</taxon>
        <taxon>Dikarya</taxon>
        <taxon>Ascomycota</taxon>
        <taxon>Pezizomycotina</taxon>
        <taxon>Dothideomycetes</taxon>
        <taxon>Pleosporomycetidae</taxon>
        <taxon>Pleosporales</taxon>
        <taxon>Tetraplosphaeriaceae</taxon>
        <taxon>Polyplosphaeria</taxon>
    </lineage>
</organism>
<evidence type="ECO:0000256" key="5">
    <source>
        <dbReference type="ARBA" id="ARBA00038359"/>
    </source>
</evidence>
<dbReference type="PANTHER" id="PTHR33048:SF123">
    <property type="entry name" value="INTEGRAL MEMBRANE PROTEIN"/>
    <property type="match status" value="1"/>
</dbReference>
<dbReference type="AlphaFoldDB" id="A0A9P4QLK1"/>
<dbReference type="InterPro" id="IPR052337">
    <property type="entry name" value="SAT4-like"/>
</dbReference>
<dbReference type="Pfam" id="PF20684">
    <property type="entry name" value="Fung_rhodopsin"/>
    <property type="match status" value="1"/>
</dbReference>
<evidence type="ECO:0000256" key="4">
    <source>
        <dbReference type="ARBA" id="ARBA00023136"/>
    </source>
</evidence>
<name>A0A9P4QLK1_9PLEO</name>
<reference evidence="8" key="1">
    <citation type="journal article" date="2020" name="Stud. Mycol.">
        <title>101 Dothideomycetes genomes: a test case for predicting lifestyles and emergence of pathogens.</title>
        <authorList>
            <person name="Haridas S."/>
            <person name="Albert R."/>
            <person name="Binder M."/>
            <person name="Bloem J."/>
            <person name="Labutti K."/>
            <person name="Salamov A."/>
            <person name="Andreopoulos B."/>
            <person name="Baker S."/>
            <person name="Barry K."/>
            <person name="Bills G."/>
            <person name="Bluhm B."/>
            <person name="Cannon C."/>
            <person name="Castanera R."/>
            <person name="Culley D."/>
            <person name="Daum C."/>
            <person name="Ezra D."/>
            <person name="Gonzalez J."/>
            <person name="Henrissat B."/>
            <person name="Kuo A."/>
            <person name="Liang C."/>
            <person name="Lipzen A."/>
            <person name="Lutzoni F."/>
            <person name="Magnuson J."/>
            <person name="Mondo S."/>
            <person name="Nolan M."/>
            <person name="Ohm R."/>
            <person name="Pangilinan J."/>
            <person name="Park H.-J."/>
            <person name="Ramirez L."/>
            <person name="Alfaro M."/>
            <person name="Sun H."/>
            <person name="Tritt A."/>
            <person name="Yoshinaga Y."/>
            <person name="Zwiers L.-H."/>
            <person name="Turgeon B."/>
            <person name="Goodwin S."/>
            <person name="Spatafora J."/>
            <person name="Crous P."/>
            <person name="Grigoriev I."/>
        </authorList>
    </citation>
    <scope>NUCLEOTIDE SEQUENCE</scope>
    <source>
        <strain evidence="8">CBS 125425</strain>
    </source>
</reference>
<evidence type="ECO:0000313" key="9">
    <source>
        <dbReference type="Proteomes" id="UP000799444"/>
    </source>
</evidence>
<dbReference type="GO" id="GO:0016020">
    <property type="term" value="C:membrane"/>
    <property type="evidence" value="ECO:0007669"/>
    <property type="project" value="UniProtKB-SubCell"/>
</dbReference>
<gene>
    <name evidence="8" type="ORF">EJ04DRAFT_400147</name>
</gene>
<feature type="transmembrane region" description="Helical" evidence="6">
    <location>
        <begin position="132"/>
        <end position="156"/>
    </location>
</feature>
<accession>A0A9P4QLK1</accession>
<feature type="transmembrane region" description="Helical" evidence="6">
    <location>
        <begin position="49"/>
        <end position="73"/>
    </location>
</feature>
<protein>
    <recommendedName>
        <fullName evidence="7">Rhodopsin domain-containing protein</fullName>
    </recommendedName>
</protein>
<feature type="non-terminal residue" evidence="8">
    <location>
        <position position="282"/>
    </location>
</feature>
<dbReference type="InterPro" id="IPR049326">
    <property type="entry name" value="Rhodopsin_dom_fungi"/>
</dbReference>
<proteinExistence type="inferred from homology"/>
<comment type="similarity">
    <text evidence="5">Belongs to the SAT4 family.</text>
</comment>
<dbReference type="OrthoDB" id="5329176at2759"/>
<keyword evidence="3 6" id="KW-1133">Transmembrane helix</keyword>
<feature type="domain" description="Rhodopsin" evidence="7">
    <location>
        <begin position="33"/>
        <end position="274"/>
    </location>
</feature>
<evidence type="ECO:0000256" key="2">
    <source>
        <dbReference type="ARBA" id="ARBA00022692"/>
    </source>
</evidence>
<feature type="transmembrane region" description="Helical" evidence="6">
    <location>
        <begin position="15"/>
        <end position="37"/>
    </location>
</feature>
<evidence type="ECO:0000256" key="1">
    <source>
        <dbReference type="ARBA" id="ARBA00004141"/>
    </source>
</evidence>
<comment type="caution">
    <text evidence="8">The sequence shown here is derived from an EMBL/GenBank/DDBJ whole genome shotgun (WGS) entry which is preliminary data.</text>
</comment>
<dbReference type="EMBL" id="ML996354">
    <property type="protein sequence ID" value="KAF2727116.1"/>
    <property type="molecule type" value="Genomic_DNA"/>
</dbReference>
<comment type="subcellular location">
    <subcellularLocation>
        <location evidence="1">Membrane</location>
        <topology evidence="1">Multi-pass membrane protein</topology>
    </subcellularLocation>
</comment>
<feature type="transmembrane region" description="Helical" evidence="6">
    <location>
        <begin position="253"/>
        <end position="273"/>
    </location>
</feature>
<evidence type="ECO:0000313" key="8">
    <source>
        <dbReference type="EMBL" id="KAF2727116.1"/>
    </source>
</evidence>